<organism evidence="2 3">
    <name type="scientific">Sporosarcina soli</name>
    <dbReference type="NCBI Taxonomy" id="334736"/>
    <lineage>
        <taxon>Bacteria</taxon>
        <taxon>Bacillati</taxon>
        <taxon>Bacillota</taxon>
        <taxon>Bacilli</taxon>
        <taxon>Bacillales</taxon>
        <taxon>Caryophanaceae</taxon>
        <taxon>Sporosarcina</taxon>
    </lineage>
</organism>
<name>A0ABW0TIS0_9BACL</name>
<feature type="transmembrane region" description="Helical" evidence="1">
    <location>
        <begin position="110"/>
        <end position="129"/>
    </location>
</feature>
<evidence type="ECO:0000256" key="1">
    <source>
        <dbReference type="SAM" id="Phobius"/>
    </source>
</evidence>
<evidence type="ECO:0000313" key="3">
    <source>
        <dbReference type="Proteomes" id="UP001596109"/>
    </source>
</evidence>
<keyword evidence="1" id="KW-1133">Transmembrane helix</keyword>
<feature type="transmembrane region" description="Helical" evidence="1">
    <location>
        <begin position="52"/>
        <end position="72"/>
    </location>
</feature>
<dbReference type="EMBL" id="JBHSNO010000005">
    <property type="protein sequence ID" value="MFC5588305.1"/>
    <property type="molecule type" value="Genomic_DNA"/>
</dbReference>
<comment type="caution">
    <text evidence="2">The sequence shown here is derived from an EMBL/GenBank/DDBJ whole genome shotgun (WGS) entry which is preliminary data.</text>
</comment>
<protein>
    <submittedName>
        <fullName evidence="2">Uncharacterized protein</fullName>
    </submittedName>
</protein>
<keyword evidence="3" id="KW-1185">Reference proteome</keyword>
<keyword evidence="1" id="KW-0472">Membrane</keyword>
<keyword evidence="1" id="KW-0812">Transmembrane</keyword>
<feature type="transmembrane region" description="Helical" evidence="1">
    <location>
        <begin position="79"/>
        <end position="98"/>
    </location>
</feature>
<evidence type="ECO:0000313" key="2">
    <source>
        <dbReference type="EMBL" id="MFC5588305.1"/>
    </source>
</evidence>
<sequence>MVRSLSFIHLFIILAVGFIGGALLFREMPTSVIEKVILFYDGRVVQGHDVGYSRSIGTTAFFFVFVFVLSAFEKTRFMVLFLGAVKCVLFGLSSSYLISSGAKMMVYSIWWFPFQFIGCLLFLVYCAVLHPPFFTRPTIGKSRNLRPLPLLIGLSVAVLASEIIIFQFMS</sequence>
<gene>
    <name evidence="2" type="ORF">ACFPRA_05385</name>
</gene>
<reference evidence="3" key="1">
    <citation type="journal article" date="2019" name="Int. J. Syst. Evol. Microbiol.">
        <title>The Global Catalogue of Microorganisms (GCM) 10K type strain sequencing project: providing services to taxonomists for standard genome sequencing and annotation.</title>
        <authorList>
            <consortium name="The Broad Institute Genomics Platform"/>
            <consortium name="The Broad Institute Genome Sequencing Center for Infectious Disease"/>
            <person name="Wu L."/>
            <person name="Ma J."/>
        </authorList>
    </citation>
    <scope>NUCLEOTIDE SEQUENCE [LARGE SCALE GENOMIC DNA]</scope>
    <source>
        <strain evidence="3">CGMCC 4.1434</strain>
    </source>
</reference>
<feature type="transmembrane region" description="Helical" evidence="1">
    <location>
        <begin position="7"/>
        <end position="25"/>
    </location>
</feature>
<accession>A0ABW0TIS0</accession>
<dbReference type="Proteomes" id="UP001596109">
    <property type="component" value="Unassembled WGS sequence"/>
</dbReference>
<dbReference type="RefSeq" id="WP_381431500.1">
    <property type="nucleotide sequence ID" value="NZ_JBHSNO010000005.1"/>
</dbReference>
<proteinExistence type="predicted"/>
<feature type="transmembrane region" description="Helical" evidence="1">
    <location>
        <begin position="150"/>
        <end position="169"/>
    </location>
</feature>